<feature type="region of interest" description="Disordered" evidence="5">
    <location>
        <begin position="399"/>
        <end position="646"/>
    </location>
</feature>
<comment type="subcellular location">
    <subcellularLocation>
        <location evidence="1">Membrane</location>
        <topology evidence="1">Single-pass membrane protein</topology>
    </subcellularLocation>
</comment>
<feature type="transmembrane region" description="Helical" evidence="6">
    <location>
        <begin position="127"/>
        <end position="149"/>
    </location>
</feature>
<dbReference type="EMBL" id="JAWWNJ010000005">
    <property type="protein sequence ID" value="KAK7055881.1"/>
    <property type="molecule type" value="Genomic_DNA"/>
</dbReference>
<feature type="compositionally biased region" description="Low complexity" evidence="5">
    <location>
        <begin position="540"/>
        <end position="555"/>
    </location>
</feature>
<evidence type="ECO:0000256" key="6">
    <source>
        <dbReference type="SAM" id="Phobius"/>
    </source>
</evidence>
<evidence type="ECO:0000313" key="8">
    <source>
        <dbReference type="Proteomes" id="UP001362999"/>
    </source>
</evidence>
<feature type="compositionally biased region" description="Polar residues" evidence="5">
    <location>
        <begin position="475"/>
        <end position="490"/>
    </location>
</feature>
<feature type="compositionally biased region" description="Polar residues" evidence="5">
    <location>
        <begin position="446"/>
        <end position="457"/>
    </location>
</feature>
<feature type="region of interest" description="Disordered" evidence="5">
    <location>
        <begin position="343"/>
        <end position="384"/>
    </location>
</feature>
<accession>A0AAW0DV74</accession>
<feature type="compositionally biased region" description="Low complexity" evidence="5">
    <location>
        <begin position="914"/>
        <end position="924"/>
    </location>
</feature>
<dbReference type="InterPro" id="IPR051694">
    <property type="entry name" value="Immunoregulatory_rcpt-like"/>
</dbReference>
<evidence type="ECO:0000256" key="5">
    <source>
        <dbReference type="SAM" id="MobiDB-lite"/>
    </source>
</evidence>
<keyword evidence="4 6" id="KW-0472">Membrane</keyword>
<evidence type="ECO:0008006" key="9">
    <source>
        <dbReference type="Google" id="ProtNLM"/>
    </source>
</evidence>
<protein>
    <recommendedName>
        <fullName evidence="9">Proteophosphoglycan ppg4</fullName>
    </recommendedName>
</protein>
<keyword evidence="3 6" id="KW-1133">Transmembrane helix</keyword>
<feature type="compositionally biased region" description="Basic and acidic residues" evidence="5">
    <location>
        <begin position="227"/>
        <end position="241"/>
    </location>
</feature>
<name>A0AAW0DV74_9AGAR</name>
<evidence type="ECO:0000313" key="7">
    <source>
        <dbReference type="EMBL" id="KAK7055881.1"/>
    </source>
</evidence>
<feature type="region of interest" description="Disordered" evidence="5">
    <location>
        <begin position="156"/>
        <end position="282"/>
    </location>
</feature>
<evidence type="ECO:0000256" key="1">
    <source>
        <dbReference type="ARBA" id="ARBA00004167"/>
    </source>
</evidence>
<feature type="region of interest" description="Disordered" evidence="5">
    <location>
        <begin position="72"/>
        <end position="119"/>
    </location>
</feature>
<proteinExistence type="predicted"/>
<keyword evidence="8" id="KW-1185">Reference proteome</keyword>
<feature type="compositionally biased region" description="Low complexity" evidence="5">
    <location>
        <begin position="843"/>
        <end position="878"/>
    </location>
</feature>
<evidence type="ECO:0000256" key="4">
    <source>
        <dbReference type="ARBA" id="ARBA00023136"/>
    </source>
</evidence>
<evidence type="ECO:0000256" key="3">
    <source>
        <dbReference type="ARBA" id="ARBA00022989"/>
    </source>
</evidence>
<keyword evidence="2 6" id="KW-0812">Transmembrane</keyword>
<feature type="region of interest" description="Disordered" evidence="5">
    <location>
        <begin position="661"/>
        <end position="686"/>
    </location>
</feature>
<feature type="compositionally biased region" description="Polar residues" evidence="5">
    <location>
        <begin position="664"/>
        <end position="682"/>
    </location>
</feature>
<feature type="compositionally biased region" description="Polar residues" evidence="5">
    <location>
        <begin position="584"/>
        <end position="609"/>
    </location>
</feature>
<feature type="compositionally biased region" description="Basic and acidic residues" evidence="5">
    <location>
        <begin position="413"/>
        <end position="434"/>
    </location>
</feature>
<comment type="caution">
    <text evidence="7">The sequence shown here is derived from an EMBL/GenBank/DDBJ whole genome shotgun (WGS) entry which is preliminary data.</text>
</comment>
<dbReference type="Proteomes" id="UP001362999">
    <property type="component" value="Unassembled WGS sequence"/>
</dbReference>
<dbReference type="AlphaFoldDB" id="A0AAW0DV74"/>
<reference evidence="7 8" key="1">
    <citation type="journal article" date="2024" name="J Genomics">
        <title>Draft genome sequencing and assembly of Favolaschia claudopus CIRM-BRFM 2984 isolated from oak limbs.</title>
        <authorList>
            <person name="Navarro D."/>
            <person name="Drula E."/>
            <person name="Chaduli D."/>
            <person name="Cazenave R."/>
            <person name="Ahrendt S."/>
            <person name="Wang J."/>
            <person name="Lipzen A."/>
            <person name="Daum C."/>
            <person name="Barry K."/>
            <person name="Grigoriev I.V."/>
            <person name="Favel A."/>
            <person name="Rosso M.N."/>
            <person name="Martin F."/>
        </authorList>
    </citation>
    <scope>NUCLEOTIDE SEQUENCE [LARGE SCALE GENOMIC DNA]</scope>
    <source>
        <strain evidence="7 8">CIRM-BRFM 2984</strain>
    </source>
</reference>
<gene>
    <name evidence="7" type="ORF">R3P38DRAFT_3342866</name>
</gene>
<organism evidence="7 8">
    <name type="scientific">Favolaschia claudopus</name>
    <dbReference type="NCBI Taxonomy" id="2862362"/>
    <lineage>
        <taxon>Eukaryota</taxon>
        <taxon>Fungi</taxon>
        <taxon>Dikarya</taxon>
        <taxon>Basidiomycota</taxon>
        <taxon>Agaricomycotina</taxon>
        <taxon>Agaricomycetes</taxon>
        <taxon>Agaricomycetidae</taxon>
        <taxon>Agaricales</taxon>
        <taxon>Marasmiineae</taxon>
        <taxon>Mycenaceae</taxon>
        <taxon>Favolaschia</taxon>
    </lineage>
</organism>
<dbReference type="PANTHER" id="PTHR15549">
    <property type="entry name" value="PAIRED IMMUNOGLOBULIN-LIKE TYPE 2 RECEPTOR"/>
    <property type="match status" value="1"/>
</dbReference>
<feature type="compositionally biased region" description="Low complexity" evidence="5">
    <location>
        <begin position="492"/>
        <end position="515"/>
    </location>
</feature>
<sequence length="970" mass="99989">MAAPTQELPPWLSYTTITLPETTMTSVVFLPLTYYGPSIPLDSDWVYGGLTSPASSSVPTSSVAISTSAIPSTSSTTLSTSAQPSSSSSIPSTSSATHTSSLPSSSASTSSSPSTTASTSSLSRSQLIGIIIGSVLGALVLFLLVLCCFSRYGRRRRSEVPPSEKAPSSRTPFTALFRRRPRARTRFTMLTPPVPGSHSHEDLDAEWTLVGSPTDAAPRSPPAEPGRGIDEADPFLHRDLPNPHSVSSRESNTNNSNSASSRTTGSTSASGSGASGSGSSGTNTSGYGVLLAHPSLSLGSQHAEGSGYNNLPPAAAAPSWQNNDAPISRRILSPSQLAVLVEEEGPVLPRRSEDSRHTDGEEGEVAVARRVPMSPTAEREPETRRRSWIPRFSWLLPSPRNSRDLEAGEEGEKEVLFDAGRHSRNNSVEEKEGEASSSLPPRLVSPDQQSQSPSTGTGMREFGVTRPLFPFLSSAPRSRPTSGVATTSRPISGASGSLGMSSNSNGTNGSKESGGTVWEDAREYQTVSTRASSRGDVRADQPAAADPLDMPAPSAFARFAGRVGSRGSLRQEEEAASEHERDGSTSTEATPSQSGSHTLAGSARTSNTTLGGGVKQPERAYSHLPPGLGQGHVYGEELPPVPALPVGFKNAALGASAPTPANAVVNSQQNSLTTPSNATTPKHPQGSIASWDRAGLELGFSRPASWMGVGTVGSGNRRVEEVGGQGGVAPGIRVVVPAAAVPPPSASPLKGPVSQGGGGGDRPGAWSPAPQLNLDLDDAPPGAEGRWRLLGGNGSGSGHSLFGSGSSGGVEAPGRRGTFGLGPAAQFHFSPDNLHASEHGSLHSRSITNNSSTSSSSNPTRSHSMYPSSGSGNSNSNSARSHVLAHAGSVEGAAGSGPRLSAFVDGVNGRRQENSSGSGSGNSHSRARSALSNGVVSEEETARERATRSPNMLAAVPWAGGLDGDWRPVV</sequence>
<dbReference type="GO" id="GO:0016020">
    <property type="term" value="C:membrane"/>
    <property type="evidence" value="ECO:0007669"/>
    <property type="project" value="UniProtKB-SubCell"/>
</dbReference>
<dbReference type="GO" id="GO:0071944">
    <property type="term" value="C:cell periphery"/>
    <property type="evidence" value="ECO:0007669"/>
    <property type="project" value="UniProtKB-ARBA"/>
</dbReference>
<feature type="compositionally biased region" description="Basic and acidic residues" evidence="5">
    <location>
        <begin position="569"/>
        <end position="583"/>
    </location>
</feature>
<feature type="compositionally biased region" description="Low complexity" evidence="5">
    <location>
        <begin position="248"/>
        <end position="272"/>
    </location>
</feature>
<feature type="region of interest" description="Disordered" evidence="5">
    <location>
        <begin position="743"/>
        <end position="970"/>
    </location>
</feature>
<feature type="compositionally biased region" description="Basic and acidic residues" evidence="5">
    <location>
        <begin position="350"/>
        <end position="360"/>
    </location>
</feature>
<evidence type="ECO:0000256" key="2">
    <source>
        <dbReference type="ARBA" id="ARBA00022692"/>
    </source>
</evidence>